<gene>
    <name evidence="19" type="ordered locus">HEAR1368</name>
</gene>
<dbReference type="InterPro" id="IPR010105">
    <property type="entry name" value="TonB_sidphr_rcpt"/>
</dbReference>
<dbReference type="InterPro" id="IPR037066">
    <property type="entry name" value="Plug_dom_sf"/>
</dbReference>
<evidence type="ECO:0000313" key="20">
    <source>
        <dbReference type="Proteomes" id="UP000006697"/>
    </source>
</evidence>
<keyword evidence="4 14" id="KW-1134">Transmembrane beta strand</keyword>
<evidence type="ECO:0000259" key="17">
    <source>
        <dbReference type="Pfam" id="PF00593"/>
    </source>
</evidence>
<dbReference type="GO" id="GO:0015344">
    <property type="term" value="F:siderophore uptake transmembrane transporter activity"/>
    <property type="evidence" value="ECO:0007669"/>
    <property type="project" value="TreeGrafter"/>
</dbReference>
<dbReference type="EMBL" id="CU207211">
    <property type="protein sequence ID" value="CAL61540.1"/>
    <property type="molecule type" value="Genomic_DNA"/>
</dbReference>
<keyword evidence="8" id="KW-0408">Iron</keyword>
<evidence type="ECO:0000256" key="11">
    <source>
        <dbReference type="ARBA" id="ARBA00023136"/>
    </source>
</evidence>
<dbReference type="PANTHER" id="PTHR32552:SF68">
    <property type="entry name" value="FERRICHROME OUTER MEMBRANE TRANSPORTER_PHAGE RECEPTOR"/>
    <property type="match status" value="1"/>
</dbReference>
<evidence type="ECO:0000313" key="19">
    <source>
        <dbReference type="EMBL" id="CAL61540.1"/>
    </source>
</evidence>
<evidence type="ECO:0000256" key="13">
    <source>
        <dbReference type="ARBA" id="ARBA00023237"/>
    </source>
</evidence>
<dbReference type="Pfam" id="PF07715">
    <property type="entry name" value="Plug"/>
    <property type="match status" value="1"/>
</dbReference>
<evidence type="ECO:0000259" key="18">
    <source>
        <dbReference type="Pfam" id="PF07715"/>
    </source>
</evidence>
<dbReference type="AlphaFoldDB" id="A4G4V3"/>
<dbReference type="Proteomes" id="UP000006697">
    <property type="component" value="Chromosome"/>
</dbReference>
<dbReference type="SUPFAM" id="SSF56935">
    <property type="entry name" value="Porins"/>
    <property type="match status" value="1"/>
</dbReference>
<sequence>MQARIQRRYKFNRFAVLVALAIPVAAHSQVVGLNGGSSLQASPASQNESSAPAVTTLPAVNVSGVQETATGPVIGYRATRSSTATKTDTSLAETLQAVTVVTRDQIVDQGATNLQDALTYAAGVRSDAYGLDSRTDSVLVRGASPDVYIDGLRQANDYYTSAARPDPFTLERIEVLRGPAAMSYGQGSTGGVVNLVSKRPQAEFQGEVGVQLGNFGRKQLQADVTGPLTEDKQWLYRLVAVARNADTQVDYVKDDRTLIAPSLTWKPNGVTSLTLQGLYQRDRTGSTSQFLPWAGMLTPNVNGMIPTSRFIGEPGDRYDTDRQSLGYLFEHQLNDNWTFRQNFRYAVNEVDYFTHYADSFSTDPSTGLPGGWAIDPVNQRLIGRYADDSITKVKIATIDQHLQAKLQTGPLQHDLLAGLDYTRYQRDRQSGFGMDTIDVYAPVYGNGVVATLADDPQSVQRQIGLYLQDQIKIGKNWIVSAGLRHDRVNNALAGSEDEESRATTKRVGVMYLLENGWSPYVSYSESFTPVAGTNAYDQRFKPVRGEQIEGGVKYMPVNGHSQFTAAIWKIDEKNKSTTDPSNPLNQIQVGQTKNRGVELEWKASITPTIDVLAHYNYTDLDEQLDEVPRHQAAAWGKWRFSIGGVSGFALGAGARYMSSFRDGVAPTTPSVTLLDALLSWDTMNWRYALNVNNLTDKVYNATCLSRGDCWYGARRSAVLTATYKF</sequence>
<dbReference type="STRING" id="204773.HEAR1368"/>
<evidence type="ECO:0000256" key="5">
    <source>
        <dbReference type="ARBA" id="ARBA00022496"/>
    </source>
</evidence>
<evidence type="ECO:0000256" key="6">
    <source>
        <dbReference type="ARBA" id="ARBA00022692"/>
    </source>
</evidence>
<dbReference type="FunFam" id="2.170.130.10:FF:000001">
    <property type="entry name" value="Catecholate siderophore TonB-dependent receptor"/>
    <property type="match status" value="1"/>
</dbReference>
<evidence type="ECO:0000256" key="16">
    <source>
        <dbReference type="SAM" id="SignalP"/>
    </source>
</evidence>
<dbReference type="Gene3D" id="2.40.170.20">
    <property type="entry name" value="TonB-dependent receptor, beta-barrel domain"/>
    <property type="match status" value="1"/>
</dbReference>
<evidence type="ECO:0000256" key="14">
    <source>
        <dbReference type="PROSITE-ProRule" id="PRU01360"/>
    </source>
</evidence>
<dbReference type="HOGENOM" id="CLU_008287_9_0_4"/>
<evidence type="ECO:0000256" key="10">
    <source>
        <dbReference type="ARBA" id="ARBA00023077"/>
    </source>
</evidence>
<dbReference type="InterPro" id="IPR000531">
    <property type="entry name" value="Beta-barrel_TonB"/>
</dbReference>
<organism evidence="19 20">
    <name type="scientific">Herminiimonas arsenicoxydans</name>
    <dbReference type="NCBI Taxonomy" id="204773"/>
    <lineage>
        <taxon>Bacteria</taxon>
        <taxon>Pseudomonadati</taxon>
        <taxon>Pseudomonadota</taxon>
        <taxon>Betaproteobacteria</taxon>
        <taxon>Burkholderiales</taxon>
        <taxon>Oxalobacteraceae</taxon>
        <taxon>Herminiimonas</taxon>
    </lineage>
</organism>
<feature type="domain" description="TonB-dependent receptor-like beta-barrel" evidence="17">
    <location>
        <begin position="266"/>
        <end position="694"/>
    </location>
</feature>
<comment type="similarity">
    <text evidence="2 14 15">Belongs to the TonB-dependent receptor family.</text>
</comment>
<keyword evidence="11 14" id="KW-0472">Membrane</keyword>
<protein>
    <submittedName>
        <fullName evidence="19">TonB-dependent siderophore receptor</fullName>
    </submittedName>
</protein>
<dbReference type="CDD" id="cd01347">
    <property type="entry name" value="ligand_gated_channel"/>
    <property type="match status" value="1"/>
</dbReference>
<dbReference type="GO" id="GO:0009279">
    <property type="term" value="C:cell outer membrane"/>
    <property type="evidence" value="ECO:0007669"/>
    <property type="project" value="UniProtKB-SubCell"/>
</dbReference>
<feature type="domain" description="TonB-dependent receptor plug" evidence="18">
    <location>
        <begin position="91"/>
        <end position="192"/>
    </location>
</feature>
<evidence type="ECO:0000256" key="4">
    <source>
        <dbReference type="ARBA" id="ARBA00022452"/>
    </source>
</evidence>
<dbReference type="PANTHER" id="PTHR32552">
    <property type="entry name" value="FERRICHROME IRON RECEPTOR-RELATED"/>
    <property type="match status" value="1"/>
</dbReference>
<accession>A4G4V3</accession>
<dbReference type="InterPro" id="IPR012910">
    <property type="entry name" value="Plug_dom"/>
</dbReference>
<evidence type="ECO:0000256" key="7">
    <source>
        <dbReference type="ARBA" id="ARBA00022729"/>
    </source>
</evidence>
<dbReference type="NCBIfam" id="TIGR01783">
    <property type="entry name" value="TonB-siderophor"/>
    <property type="match status" value="1"/>
</dbReference>
<evidence type="ECO:0000256" key="9">
    <source>
        <dbReference type="ARBA" id="ARBA00023065"/>
    </source>
</evidence>
<dbReference type="Gene3D" id="2.170.130.10">
    <property type="entry name" value="TonB-dependent receptor, plug domain"/>
    <property type="match status" value="1"/>
</dbReference>
<keyword evidence="3 14" id="KW-0813">Transport</keyword>
<dbReference type="GO" id="GO:0015891">
    <property type="term" value="P:siderophore transport"/>
    <property type="evidence" value="ECO:0007669"/>
    <property type="project" value="InterPro"/>
</dbReference>
<evidence type="ECO:0000256" key="12">
    <source>
        <dbReference type="ARBA" id="ARBA00023170"/>
    </source>
</evidence>
<keyword evidence="5" id="KW-0410">Iron transport</keyword>
<keyword evidence="9" id="KW-0406">Ion transport</keyword>
<dbReference type="InterPro" id="IPR039426">
    <property type="entry name" value="TonB-dep_rcpt-like"/>
</dbReference>
<evidence type="ECO:0000256" key="1">
    <source>
        <dbReference type="ARBA" id="ARBA00004571"/>
    </source>
</evidence>
<evidence type="ECO:0000256" key="8">
    <source>
        <dbReference type="ARBA" id="ARBA00023004"/>
    </source>
</evidence>
<dbReference type="Pfam" id="PF00593">
    <property type="entry name" value="TonB_dep_Rec_b-barrel"/>
    <property type="match status" value="1"/>
</dbReference>
<keyword evidence="20" id="KW-1185">Reference proteome</keyword>
<dbReference type="OrthoDB" id="127311at2"/>
<dbReference type="InterPro" id="IPR036942">
    <property type="entry name" value="Beta-barrel_TonB_sf"/>
</dbReference>
<dbReference type="PROSITE" id="PS52016">
    <property type="entry name" value="TONB_DEPENDENT_REC_3"/>
    <property type="match status" value="1"/>
</dbReference>
<dbReference type="eggNOG" id="COG4773">
    <property type="taxonomic scope" value="Bacteria"/>
</dbReference>
<keyword evidence="12 19" id="KW-0675">Receptor</keyword>
<feature type="chain" id="PRO_5002668149" evidence="16">
    <location>
        <begin position="29"/>
        <end position="725"/>
    </location>
</feature>
<keyword evidence="10 15" id="KW-0798">TonB box</keyword>
<keyword evidence="13 14" id="KW-0998">Cell outer membrane</keyword>
<keyword evidence="6 14" id="KW-0812">Transmembrane</keyword>
<dbReference type="KEGG" id="har:HEAR1368"/>
<dbReference type="GO" id="GO:0038023">
    <property type="term" value="F:signaling receptor activity"/>
    <property type="evidence" value="ECO:0007669"/>
    <property type="project" value="InterPro"/>
</dbReference>
<evidence type="ECO:0000256" key="3">
    <source>
        <dbReference type="ARBA" id="ARBA00022448"/>
    </source>
</evidence>
<keyword evidence="7 16" id="KW-0732">Signal</keyword>
<feature type="signal peptide" evidence="16">
    <location>
        <begin position="1"/>
        <end position="28"/>
    </location>
</feature>
<evidence type="ECO:0000256" key="15">
    <source>
        <dbReference type="RuleBase" id="RU003357"/>
    </source>
</evidence>
<proteinExistence type="inferred from homology"/>
<name>A4G4V3_HERAR</name>
<evidence type="ECO:0000256" key="2">
    <source>
        <dbReference type="ARBA" id="ARBA00009810"/>
    </source>
</evidence>
<reference evidence="19 20" key="1">
    <citation type="journal article" date="2007" name="PLoS Genet.">
        <title>A tale of two oxidation states: bacterial colonization of arsenic-rich environments.</title>
        <authorList>
            <person name="Muller D."/>
            <person name="Medigue C."/>
            <person name="Koechler S."/>
            <person name="Barbe V."/>
            <person name="Barakat M."/>
            <person name="Talla E."/>
            <person name="Bonnefoy V."/>
            <person name="Krin E."/>
            <person name="Arsene-Ploetze F."/>
            <person name="Carapito C."/>
            <person name="Chandler M."/>
            <person name="Cournoyer B."/>
            <person name="Cruveiller S."/>
            <person name="Dossat C."/>
            <person name="Duval S."/>
            <person name="Heymann M."/>
            <person name="Leize E."/>
            <person name="Lieutaud A."/>
            <person name="Lievremont D."/>
            <person name="Makita Y."/>
            <person name="Mangenot S."/>
            <person name="Nitschke W."/>
            <person name="Ortet P."/>
            <person name="Perdrial N."/>
            <person name="Schoepp B."/>
            <person name="Siguier N."/>
            <person name="Simeonova D.D."/>
            <person name="Rouy Z."/>
            <person name="Segurens B."/>
            <person name="Turlin E."/>
            <person name="Vallenet D."/>
            <person name="Van Dorsselaer A."/>
            <person name="Weiss S."/>
            <person name="Weissenbach J."/>
            <person name="Lett M.C."/>
            <person name="Danchin A."/>
            <person name="Bertin P.N."/>
        </authorList>
    </citation>
    <scope>NUCLEOTIDE SEQUENCE [LARGE SCALE GENOMIC DNA]</scope>
    <source>
        <strain evidence="20">ULPAs1</strain>
    </source>
</reference>
<comment type="subcellular location">
    <subcellularLocation>
        <location evidence="1 14">Cell outer membrane</location>
        <topology evidence="1 14">Multi-pass membrane protein</topology>
    </subcellularLocation>
</comment>